<evidence type="ECO:0000313" key="1">
    <source>
        <dbReference type="EMBL" id="CAL1280641.1"/>
    </source>
</evidence>
<dbReference type="EMBL" id="CAXIEN010000134">
    <property type="protein sequence ID" value="CAL1280641.1"/>
    <property type="molecule type" value="Genomic_DNA"/>
</dbReference>
<organism evidence="1 2">
    <name type="scientific">Larinioides sclopetarius</name>
    <dbReference type="NCBI Taxonomy" id="280406"/>
    <lineage>
        <taxon>Eukaryota</taxon>
        <taxon>Metazoa</taxon>
        <taxon>Ecdysozoa</taxon>
        <taxon>Arthropoda</taxon>
        <taxon>Chelicerata</taxon>
        <taxon>Arachnida</taxon>
        <taxon>Araneae</taxon>
        <taxon>Araneomorphae</taxon>
        <taxon>Entelegynae</taxon>
        <taxon>Araneoidea</taxon>
        <taxon>Araneidae</taxon>
        <taxon>Larinioides</taxon>
    </lineage>
</organism>
<reference evidence="1 2" key="1">
    <citation type="submission" date="2024-04" db="EMBL/GenBank/DDBJ databases">
        <authorList>
            <person name="Rising A."/>
            <person name="Reimegard J."/>
            <person name="Sonavane S."/>
            <person name="Akerstrom W."/>
            <person name="Nylinder S."/>
            <person name="Hedman E."/>
            <person name="Kallberg Y."/>
        </authorList>
    </citation>
    <scope>NUCLEOTIDE SEQUENCE [LARGE SCALE GENOMIC DNA]</scope>
</reference>
<keyword evidence="2" id="KW-1185">Reference proteome</keyword>
<dbReference type="AlphaFoldDB" id="A0AAV2AAJ5"/>
<accession>A0AAV2AAJ5</accession>
<evidence type="ECO:0000313" key="2">
    <source>
        <dbReference type="Proteomes" id="UP001497382"/>
    </source>
</evidence>
<dbReference type="Proteomes" id="UP001497382">
    <property type="component" value="Unassembled WGS sequence"/>
</dbReference>
<sequence>MRRIPSTPHSEASAYFTASEAIVATPKMKVTPRNVRRLGPASGQAIASPFNSGSSLSVRSHIKKVCEETKNLARDIRLKVDKITKGKTYETRVKKQSARTSRGRLGNYSSQSNIDITRCGAGDIITGRRQRPATSGALHH</sequence>
<proteinExistence type="predicted"/>
<protein>
    <submittedName>
        <fullName evidence="1">Uncharacterized protein</fullName>
    </submittedName>
</protein>
<name>A0AAV2AAJ5_9ARAC</name>
<comment type="caution">
    <text evidence="1">The sequence shown here is derived from an EMBL/GenBank/DDBJ whole genome shotgun (WGS) entry which is preliminary data.</text>
</comment>
<gene>
    <name evidence="1" type="ORF">LARSCL_LOCUS11081</name>
</gene>